<accession>A0A8H7T215</accession>
<keyword evidence="2" id="KW-1185">Reference proteome</keyword>
<protein>
    <recommendedName>
        <fullName evidence="3">Heterokaryon incompatibility domain-containing protein</fullName>
    </recommendedName>
</protein>
<comment type="caution">
    <text evidence="1">The sequence shown here is derived from an EMBL/GenBank/DDBJ whole genome shotgun (WGS) entry which is preliminary data.</text>
</comment>
<dbReference type="OrthoDB" id="674604at2759"/>
<dbReference type="EMBL" id="JAFJYH010000416">
    <property type="protein sequence ID" value="KAG4412029.1"/>
    <property type="molecule type" value="Genomic_DNA"/>
</dbReference>
<dbReference type="PANTHER" id="PTHR10622:SF10">
    <property type="entry name" value="HET DOMAIN-CONTAINING PROTEIN"/>
    <property type="match status" value="1"/>
</dbReference>
<dbReference type="Proteomes" id="UP000664132">
    <property type="component" value="Unassembled WGS sequence"/>
</dbReference>
<name>A0A8H7T215_9HELO</name>
<sequence length="495" mass="56339">MRLLNTSTFRLESFFGRELPIYAILSHTWGDDEVTLQDMANPEESGPKSGYTKLRGCCRKAAEDGYEYVWIDTCWTVEFYTAGWEEIGTKQSLGKEIAEITGIDVRVLRGRDPSEYHVAERMSWAASRTTTRIEDMSYCLLGVFKIHMPLLYGEGNRAFIRLQEEILRTTYDYTILARGFHQSLEGLGSVWTQSIPLTQNYPLATDISPFSVVDRSEEGRYHNLIKDNDTSVSTENKQQTVTGGSAQFPLLLTAKGLYITLPMRKVSPTLSLAYLHCKLRQPDKTDKIICMALTELSPGRYQRSGTGPAFQQHYQFMPEHALSSFEISTFYIKQEYTSTQPRSKTLGPGIPKMRIEVEAPIECKMFDSEALSKGEMLVIRAIGLPMDTGGATVLRHQRFRRGKLGDLTWDLRAWKRAQCHTGGLIFLASSRKALQIVYGKLCGQVSAPSRYRSENIPLYLTATWKGQWLLRFALYSNDRYTPRARTPENLLDVFR</sequence>
<gene>
    <name evidence="1" type="ORF">IFR04_014846</name>
</gene>
<organism evidence="1 2">
    <name type="scientific">Cadophora malorum</name>
    <dbReference type="NCBI Taxonomy" id="108018"/>
    <lineage>
        <taxon>Eukaryota</taxon>
        <taxon>Fungi</taxon>
        <taxon>Dikarya</taxon>
        <taxon>Ascomycota</taxon>
        <taxon>Pezizomycotina</taxon>
        <taxon>Leotiomycetes</taxon>
        <taxon>Helotiales</taxon>
        <taxon>Ploettnerulaceae</taxon>
        <taxon>Cadophora</taxon>
    </lineage>
</organism>
<evidence type="ECO:0008006" key="3">
    <source>
        <dbReference type="Google" id="ProtNLM"/>
    </source>
</evidence>
<evidence type="ECO:0000313" key="2">
    <source>
        <dbReference type="Proteomes" id="UP000664132"/>
    </source>
</evidence>
<evidence type="ECO:0000313" key="1">
    <source>
        <dbReference type="EMBL" id="KAG4412029.1"/>
    </source>
</evidence>
<proteinExistence type="predicted"/>
<dbReference type="AlphaFoldDB" id="A0A8H7T215"/>
<dbReference type="PANTHER" id="PTHR10622">
    <property type="entry name" value="HET DOMAIN-CONTAINING PROTEIN"/>
    <property type="match status" value="1"/>
</dbReference>
<reference evidence="1" key="1">
    <citation type="submission" date="2021-02" db="EMBL/GenBank/DDBJ databases">
        <title>Genome sequence Cadophora malorum strain M34.</title>
        <authorList>
            <person name="Stefanovic E."/>
            <person name="Vu D."/>
            <person name="Scully C."/>
            <person name="Dijksterhuis J."/>
            <person name="Roader J."/>
            <person name="Houbraken J."/>
        </authorList>
    </citation>
    <scope>NUCLEOTIDE SEQUENCE</scope>
    <source>
        <strain evidence="1">M34</strain>
    </source>
</reference>